<keyword evidence="2" id="KW-0548">Nucleotidyltransferase</keyword>
<dbReference type="EMBL" id="BQNB010017317">
    <property type="protein sequence ID" value="GJT61774.1"/>
    <property type="molecule type" value="Genomic_DNA"/>
</dbReference>
<gene>
    <name evidence="2" type="ORF">Tco_1005307</name>
</gene>
<protein>
    <submittedName>
        <fullName evidence="2">RNA-directed DNA polymerase, eukaryota</fullName>
    </submittedName>
</protein>
<organism evidence="2 3">
    <name type="scientific">Tanacetum coccineum</name>
    <dbReference type="NCBI Taxonomy" id="301880"/>
    <lineage>
        <taxon>Eukaryota</taxon>
        <taxon>Viridiplantae</taxon>
        <taxon>Streptophyta</taxon>
        <taxon>Embryophyta</taxon>
        <taxon>Tracheophyta</taxon>
        <taxon>Spermatophyta</taxon>
        <taxon>Magnoliopsida</taxon>
        <taxon>eudicotyledons</taxon>
        <taxon>Gunneridae</taxon>
        <taxon>Pentapetalae</taxon>
        <taxon>asterids</taxon>
        <taxon>campanulids</taxon>
        <taxon>Asterales</taxon>
        <taxon>Asteraceae</taxon>
        <taxon>Asteroideae</taxon>
        <taxon>Anthemideae</taxon>
        <taxon>Anthemidinae</taxon>
        <taxon>Tanacetum</taxon>
    </lineage>
</organism>
<reference evidence="2" key="2">
    <citation type="submission" date="2022-01" db="EMBL/GenBank/DDBJ databases">
        <authorList>
            <person name="Yamashiro T."/>
            <person name="Shiraishi A."/>
            <person name="Satake H."/>
            <person name="Nakayama K."/>
        </authorList>
    </citation>
    <scope>NUCLEOTIDE SEQUENCE</scope>
</reference>
<evidence type="ECO:0000313" key="3">
    <source>
        <dbReference type="Proteomes" id="UP001151760"/>
    </source>
</evidence>
<keyword evidence="2" id="KW-0695">RNA-directed DNA polymerase</keyword>
<feature type="region of interest" description="Disordered" evidence="1">
    <location>
        <begin position="453"/>
        <end position="483"/>
    </location>
</feature>
<accession>A0ABQ5FFK1</accession>
<dbReference type="Proteomes" id="UP001151760">
    <property type="component" value="Unassembled WGS sequence"/>
</dbReference>
<dbReference type="PANTHER" id="PTHR34427:SF5">
    <property type="entry name" value="DUF4283 DOMAIN-CONTAINING PROTEIN"/>
    <property type="match status" value="1"/>
</dbReference>
<keyword evidence="3" id="KW-1185">Reference proteome</keyword>
<feature type="compositionally biased region" description="Basic and acidic residues" evidence="1">
    <location>
        <begin position="426"/>
        <end position="440"/>
    </location>
</feature>
<proteinExistence type="predicted"/>
<name>A0ABQ5FFK1_9ASTR</name>
<comment type="caution">
    <text evidence="2">The sequence shown here is derived from an EMBL/GenBank/DDBJ whole genome shotgun (WGS) entry which is preliminary data.</text>
</comment>
<reference evidence="2" key="1">
    <citation type="journal article" date="2022" name="Int. J. Mol. Sci.">
        <title>Draft Genome of Tanacetum Coccineum: Genomic Comparison of Closely Related Tanacetum-Family Plants.</title>
        <authorList>
            <person name="Yamashiro T."/>
            <person name="Shiraishi A."/>
            <person name="Nakayama K."/>
            <person name="Satake H."/>
        </authorList>
    </citation>
    <scope>NUCLEOTIDE SEQUENCE</scope>
</reference>
<dbReference type="PANTHER" id="PTHR34427">
    <property type="entry name" value="DUF4283 DOMAIN PROTEIN"/>
    <property type="match status" value="1"/>
</dbReference>
<feature type="region of interest" description="Disordered" evidence="1">
    <location>
        <begin position="382"/>
        <end position="441"/>
    </location>
</feature>
<evidence type="ECO:0000256" key="1">
    <source>
        <dbReference type="SAM" id="MobiDB-lite"/>
    </source>
</evidence>
<sequence>MYLRIYILMRSASLLHSGLVVDDDASSSTSNLMGTLLVMLKRISLSAEVGGGLGGGVSSPAMVAEFFVDNVVRGNVVSDAWKCDLEYHEVDNVVRGNVVSAAWKCDSKAGKRFAFVWFIKVFNHLRTIWIGRYHLYANHVRFERPPKPNSIPNTKAGVPNRPSNPSILQHSNGRAGSYANIVNGVSSGMHGSSISPSPALVLDDTCLVERDLSKHAMGKVKDFTSIPNLYTILKDEGFSDVKLTYLGGTWVLFEFTKTDTKENMMSHTGVNSWFHVIQDARIDFVSEERIVWVDIEGIPLSAWSRETFDRIGKKWGETLDLEDNADTSFGRKRLCVKTKHPVSILETFKIVVKGRVFMVRAKELFTWNPTFLGHKEREYSSDEESVHASKNNEFSHHPNEEEFGGHFDSDDDGVPETVFGSNYSPHKHDNGDKENTHSEDPFGLYNLLESKKRGVNRESSPSLSHPPGFTPEDSEKRDIGDNNNNVIKEAPVVFSAKVMNTSQDVSVEAHNDSVDLNVVQNGGSVLGVMEDIIRVGQAMGYTMEGSVKDLENIIGQQGEDNVIR</sequence>
<keyword evidence="2" id="KW-0808">Transferase</keyword>
<evidence type="ECO:0000313" key="2">
    <source>
        <dbReference type="EMBL" id="GJT61774.1"/>
    </source>
</evidence>
<dbReference type="GO" id="GO:0003964">
    <property type="term" value="F:RNA-directed DNA polymerase activity"/>
    <property type="evidence" value="ECO:0007669"/>
    <property type="project" value="UniProtKB-KW"/>
</dbReference>
<feature type="compositionally biased region" description="Basic and acidic residues" evidence="1">
    <location>
        <begin position="393"/>
        <end position="408"/>
    </location>
</feature>